<dbReference type="InterPro" id="IPR054539">
    <property type="entry name" value="Beta-prop_PDH"/>
</dbReference>
<reference evidence="3 4" key="1">
    <citation type="submission" date="2024-05" db="EMBL/GenBank/DDBJ databases">
        <title>A draft genome resource for the thread blight pathogen Marasmius tenuissimus strain MS-2.</title>
        <authorList>
            <person name="Yulfo-Soto G.E."/>
            <person name="Baruah I.K."/>
            <person name="Amoako-Attah I."/>
            <person name="Bukari Y."/>
            <person name="Meinhardt L.W."/>
            <person name="Bailey B.A."/>
            <person name="Cohen S.P."/>
        </authorList>
    </citation>
    <scope>NUCLEOTIDE SEQUENCE [LARGE SCALE GENOMIC DNA]</scope>
    <source>
        <strain evidence="3 4">MS-2</strain>
    </source>
</reference>
<dbReference type="Proteomes" id="UP001437256">
    <property type="component" value="Unassembled WGS sequence"/>
</dbReference>
<comment type="caution">
    <text evidence="3">The sequence shown here is derived from an EMBL/GenBank/DDBJ whole genome shotgun (WGS) entry which is preliminary data.</text>
</comment>
<proteinExistence type="predicted"/>
<dbReference type="InterPro" id="IPR011041">
    <property type="entry name" value="Quinoprot_gluc/sorb_DH_b-prop"/>
</dbReference>
<keyword evidence="1" id="KW-0732">Signal</keyword>
<dbReference type="SUPFAM" id="SSF50952">
    <property type="entry name" value="Soluble quinoprotein glucose dehydrogenase"/>
    <property type="match status" value="1"/>
</dbReference>
<dbReference type="Pfam" id="PF22807">
    <property type="entry name" value="TrAA12"/>
    <property type="match status" value="1"/>
</dbReference>
<organism evidence="3 4">
    <name type="scientific">Marasmius tenuissimus</name>
    <dbReference type="NCBI Taxonomy" id="585030"/>
    <lineage>
        <taxon>Eukaryota</taxon>
        <taxon>Fungi</taxon>
        <taxon>Dikarya</taxon>
        <taxon>Basidiomycota</taxon>
        <taxon>Agaricomycotina</taxon>
        <taxon>Agaricomycetes</taxon>
        <taxon>Agaricomycetidae</taxon>
        <taxon>Agaricales</taxon>
        <taxon>Marasmiineae</taxon>
        <taxon>Marasmiaceae</taxon>
        <taxon>Marasmius</taxon>
    </lineage>
</organism>
<protein>
    <recommendedName>
        <fullName evidence="2">Pyrroloquinoline quinone-dependent pyranose dehydrogenase beta-propeller domain-containing protein</fullName>
    </recommendedName>
</protein>
<name>A0ABR2ZG53_9AGAR</name>
<dbReference type="InterPro" id="IPR011042">
    <property type="entry name" value="6-blade_b-propeller_TolB-like"/>
</dbReference>
<sequence length="435" mass="47409">MARMTGLVSLVNAALLILPQVAAQYCQTINPAFPPVMADGYESRVVMNGLKAPRHLVFDPLGNLLIAEQDEVGIRYAKLTDNGGLDVCVESSKVLIPDITLNHGIDISHDGTILYVSSKTDVYAYPYDAAEGTVGIPKRLITIPDQTDHVTRTLRLSRKIPELLLVSVGSNANIDPGTVDIASGRSQIRIFNLTTIGDEPVNYTSGEVLGWGLRNSVGVDEDPVTGDIWSVENSSDNLNRTEVDVHNTNPAEELNYHGNLTFIGPERGANYGYPLCVTAWDTSVLSMIPNITVGTQFVVGTPSDNITDEMCQNERIAPRISFPSHTAPLDIKIHPNGSSAYISFHGSWNRQPGDGYRLSLVNFTDGEPTHLSNSSSAEIRIMTNSNNTACPDSCFRPVGLAWDAQGRLFVTSDNTGELFRDHWRLKTPSSMGLVR</sequence>
<dbReference type="EMBL" id="JBBXMP010000227">
    <property type="protein sequence ID" value="KAL0059442.1"/>
    <property type="molecule type" value="Genomic_DNA"/>
</dbReference>
<dbReference type="PANTHER" id="PTHR19328:SF53">
    <property type="entry name" value="MEMBRANE PROTEIN"/>
    <property type="match status" value="1"/>
</dbReference>
<dbReference type="Gene3D" id="2.120.10.30">
    <property type="entry name" value="TolB, C-terminal domain"/>
    <property type="match status" value="1"/>
</dbReference>
<feature type="chain" id="PRO_5047364522" description="Pyrroloquinoline quinone-dependent pyranose dehydrogenase beta-propeller domain-containing protein" evidence="1">
    <location>
        <begin position="24"/>
        <end position="435"/>
    </location>
</feature>
<evidence type="ECO:0000313" key="3">
    <source>
        <dbReference type="EMBL" id="KAL0059442.1"/>
    </source>
</evidence>
<evidence type="ECO:0000256" key="1">
    <source>
        <dbReference type="SAM" id="SignalP"/>
    </source>
</evidence>
<evidence type="ECO:0000313" key="4">
    <source>
        <dbReference type="Proteomes" id="UP001437256"/>
    </source>
</evidence>
<dbReference type="PANTHER" id="PTHR19328">
    <property type="entry name" value="HEDGEHOG-INTERACTING PROTEIN"/>
    <property type="match status" value="1"/>
</dbReference>
<feature type="domain" description="Pyrroloquinoline quinone-dependent pyranose dehydrogenase beta-propeller" evidence="2">
    <location>
        <begin position="35"/>
        <end position="419"/>
    </location>
</feature>
<evidence type="ECO:0000259" key="2">
    <source>
        <dbReference type="Pfam" id="PF22807"/>
    </source>
</evidence>
<keyword evidence="4" id="KW-1185">Reference proteome</keyword>
<gene>
    <name evidence="3" type="ORF">AAF712_013832</name>
</gene>
<feature type="signal peptide" evidence="1">
    <location>
        <begin position="1"/>
        <end position="23"/>
    </location>
</feature>
<accession>A0ABR2ZG53</accession>